<reference evidence="2 3" key="1">
    <citation type="submission" date="2022-11" db="EMBL/GenBank/DDBJ databases">
        <title>Minimal conservation of predation-associated metabolite biosynthetic gene clusters underscores biosynthetic potential of Myxococcota including descriptions for ten novel species: Archangium lansinium sp. nov., Myxococcus landrumus sp. nov., Nannocystis bai.</title>
        <authorList>
            <person name="Ahearne A."/>
            <person name="Stevens C."/>
            <person name="Dowd S."/>
        </authorList>
    </citation>
    <scope>NUCLEOTIDE SEQUENCE [LARGE SCALE GENOMIC DNA]</scope>
    <source>
        <strain evidence="2 3">RJM3</strain>
    </source>
</reference>
<feature type="transmembrane region" description="Helical" evidence="1">
    <location>
        <begin position="102"/>
        <end position="124"/>
    </location>
</feature>
<sequence>MVALSAMMVPGNARADEPGAGWDGRFVVGMSAIGVSAVSLGFGILSTYQVHEANEVMRASAFAAQFTHKQNVCVAAETSADPGAGVIRETCARGNTWNTLQYVMYGLHVGAAFAGAYLVVTSIIPAEKKAAAGSGVAVVPVVSAGYGGVVVSGAF</sequence>
<protein>
    <recommendedName>
        <fullName evidence="4">Integral membrane protein</fullName>
    </recommendedName>
</protein>
<proteinExistence type="predicted"/>
<dbReference type="EMBL" id="JAQNDO010000001">
    <property type="protein sequence ID" value="MDC0742564.1"/>
    <property type="molecule type" value="Genomic_DNA"/>
</dbReference>
<name>A0ABT5EL72_9BACT</name>
<keyword evidence="1" id="KW-0812">Transmembrane</keyword>
<accession>A0ABT5EL72</accession>
<evidence type="ECO:0000313" key="3">
    <source>
        <dbReference type="Proteomes" id="UP001221411"/>
    </source>
</evidence>
<gene>
    <name evidence="2" type="ORF">POL67_14510</name>
</gene>
<keyword evidence="3" id="KW-1185">Reference proteome</keyword>
<organism evidence="2 3">
    <name type="scientific">Polyangium mundeleinium</name>
    <dbReference type="NCBI Taxonomy" id="2995306"/>
    <lineage>
        <taxon>Bacteria</taxon>
        <taxon>Pseudomonadati</taxon>
        <taxon>Myxococcota</taxon>
        <taxon>Polyangia</taxon>
        <taxon>Polyangiales</taxon>
        <taxon>Polyangiaceae</taxon>
        <taxon>Polyangium</taxon>
    </lineage>
</organism>
<evidence type="ECO:0000313" key="2">
    <source>
        <dbReference type="EMBL" id="MDC0742564.1"/>
    </source>
</evidence>
<dbReference type="RefSeq" id="WP_271917945.1">
    <property type="nucleotide sequence ID" value="NZ_JAQNDO010000001.1"/>
</dbReference>
<comment type="caution">
    <text evidence="2">The sequence shown here is derived from an EMBL/GenBank/DDBJ whole genome shotgun (WGS) entry which is preliminary data.</text>
</comment>
<feature type="transmembrane region" description="Helical" evidence="1">
    <location>
        <begin position="130"/>
        <end position="151"/>
    </location>
</feature>
<evidence type="ECO:0008006" key="4">
    <source>
        <dbReference type="Google" id="ProtNLM"/>
    </source>
</evidence>
<keyword evidence="1" id="KW-0472">Membrane</keyword>
<keyword evidence="1" id="KW-1133">Transmembrane helix</keyword>
<evidence type="ECO:0000256" key="1">
    <source>
        <dbReference type="SAM" id="Phobius"/>
    </source>
</evidence>
<feature type="transmembrane region" description="Helical" evidence="1">
    <location>
        <begin position="25"/>
        <end position="48"/>
    </location>
</feature>
<dbReference type="Proteomes" id="UP001221411">
    <property type="component" value="Unassembled WGS sequence"/>
</dbReference>